<feature type="region of interest" description="Disordered" evidence="1">
    <location>
        <begin position="1"/>
        <end position="98"/>
    </location>
</feature>
<dbReference type="SUPFAM" id="SSF56672">
    <property type="entry name" value="DNA/RNA polymerases"/>
    <property type="match status" value="1"/>
</dbReference>
<dbReference type="PROSITE" id="PS50878">
    <property type="entry name" value="RT_POL"/>
    <property type="match status" value="1"/>
</dbReference>
<dbReference type="InterPro" id="IPR013787">
    <property type="entry name" value="S100_Ca-bd_sub"/>
</dbReference>
<sequence length="694" mass="76554">MSSQVQSDPVMSSQIQSCPVRSSQVQSDPVMSSQVQSCPVRSSQIQSCPVRSSHVQSGPVMSSQIQSGPVRSSHVQSGPVMSSQVQSGPVRSSHVQSGPVMSSQLSDLELAINTLVTEFHKAADDAPTMNTTQFQTMISKQLPGFAKYSPLIQRVKPSVTTIKVWPAGTDSLLQDKFHHTDWSMFASQATCGSHTDIDTYTSSVLDYINTTVGSVTTWKQITTYPNQKPWMNKEVRLLLKARNIAFRSGDALAYSISRANLRRGIIKAKHCYKLKVEEHFSNSDPRRMWQGIQAISDYKPSNSTPITTDVSFLNELNHFYARFDRDNRETQTTTRPPSDDQPLSLTSSDVHAALSQINVRKAAGPDGTPGRVLRGCAEQLTGVFTDIFNLSLAQAAVPACFKATSIVPVPKHSSPTGLNDYRPVALTPIIMKCFERLVLAHLKNCLPPTLDSYQFAYRSNRSTEDAVSTVLHSVLTHLDNNNTYARMLFVDFSSAFNTVIPSKLNTKLGDLGFNNPLRHWLMDFLTNRPQYVKSGHTCSTTITLNTGVPQGCVLSPFLYSLFTHDCRPVHGSNTIIKFADDTTVIGLISNNDETAYREEVQHLAAWCADNNLLLNTSKTKELIVDFRRKRGSTHNPIHINGMAVERVSSFKFLGTHITEDLSWSTNTSRRTLAASGHPSLQIPQSDGPSTSSGL</sequence>
<protein>
    <recommendedName>
        <fullName evidence="2">Reverse transcriptase domain-containing protein</fullName>
    </recommendedName>
</protein>
<evidence type="ECO:0000259" key="2">
    <source>
        <dbReference type="PROSITE" id="PS50878"/>
    </source>
</evidence>
<feature type="compositionally biased region" description="Polar residues" evidence="1">
    <location>
        <begin position="330"/>
        <end position="345"/>
    </location>
</feature>
<feature type="compositionally biased region" description="Polar residues" evidence="1">
    <location>
        <begin position="681"/>
        <end position="694"/>
    </location>
</feature>
<dbReference type="EMBL" id="VEVO01000014">
    <property type="protein sequence ID" value="KAF0031978.1"/>
    <property type="molecule type" value="Genomic_DNA"/>
</dbReference>
<evidence type="ECO:0000256" key="1">
    <source>
        <dbReference type="SAM" id="MobiDB-lite"/>
    </source>
</evidence>
<dbReference type="Pfam" id="PF00078">
    <property type="entry name" value="RVT_1"/>
    <property type="match status" value="1"/>
</dbReference>
<dbReference type="Gene3D" id="1.10.238.10">
    <property type="entry name" value="EF-hand"/>
    <property type="match status" value="1"/>
</dbReference>
<feature type="domain" description="Reverse transcriptase" evidence="2">
    <location>
        <begin position="390"/>
        <end position="657"/>
    </location>
</feature>
<dbReference type="PANTHER" id="PTHR47510:SF3">
    <property type="entry name" value="ENDO_EXONUCLEASE_PHOSPHATASE DOMAIN-CONTAINING PROTEIN"/>
    <property type="match status" value="1"/>
</dbReference>
<dbReference type="PANTHER" id="PTHR47510">
    <property type="entry name" value="REVERSE TRANSCRIPTASE DOMAIN-CONTAINING PROTEIN"/>
    <property type="match status" value="1"/>
</dbReference>
<organism evidence="3 4">
    <name type="scientific">Scophthalmus maximus</name>
    <name type="common">Turbot</name>
    <name type="synonym">Psetta maxima</name>
    <dbReference type="NCBI Taxonomy" id="52904"/>
    <lineage>
        <taxon>Eukaryota</taxon>
        <taxon>Metazoa</taxon>
        <taxon>Chordata</taxon>
        <taxon>Craniata</taxon>
        <taxon>Vertebrata</taxon>
        <taxon>Euteleostomi</taxon>
        <taxon>Actinopterygii</taxon>
        <taxon>Neopterygii</taxon>
        <taxon>Teleostei</taxon>
        <taxon>Neoteleostei</taxon>
        <taxon>Acanthomorphata</taxon>
        <taxon>Carangaria</taxon>
        <taxon>Pleuronectiformes</taxon>
        <taxon>Pleuronectoidei</taxon>
        <taxon>Scophthalmidae</taxon>
        <taxon>Scophthalmus</taxon>
    </lineage>
</organism>
<reference evidence="3 4" key="1">
    <citation type="submission" date="2019-06" db="EMBL/GenBank/DDBJ databases">
        <title>Draft genomes of female and male turbot (Scophthalmus maximus).</title>
        <authorList>
            <person name="Xu H."/>
            <person name="Xu X.-W."/>
            <person name="Shao C."/>
            <person name="Chen S."/>
        </authorList>
    </citation>
    <scope>NUCLEOTIDE SEQUENCE [LARGE SCALE GENOMIC DNA]</scope>
    <source>
        <strain evidence="3">Ysfricsl-2016a</strain>
        <tissue evidence="3">Blood</tissue>
    </source>
</reference>
<feature type="region of interest" description="Disordered" evidence="1">
    <location>
        <begin position="324"/>
        <end position="345"/>
    </location>
</feature>
<gene>
    <name evidence="3" type="ORF">F2P81_016533</name>
</gene>
<dbReference type="CDD" id="cd01650">
    <property type="entry name" value="RT_nLTR_like"/>
    <property type="match status" value="1"/>
</dbReference>
<evidence type="ECO:0000313" key="3">
    <source>
        <dbReference type="EMBL" id="KAF0031978.1"/>
    </source>
</evidence>
<dbReference type="InterPro" id="IPR000477">
    <property type="entry name" value="RT_dom"/>
</dbReference>
<accession>A0A6A4SIE8</accession>
<dbReference type="SMART" id="SM01394">
    <property type="entry name" value="S_100"/>
    <property type="match status" value="1"/>
</dbReference>
<dbReference type="InterPro" id="IPR043502">
    <property type="entry name" value="DNA/RNA_pol_sf"/>
</dbReference>
<comment type="caution">
    <text evidence="3">The sequence shown here is derived from an EMBL/GenBank/DDBJ whole genome shotgun (WGS) entry which is preliminary data.</text>
</comment>
<name>A0A6A4SIE8_SCOMX</name>
<evidence type="ECO:0000313" key="4">
    <source>
        <dbReference type="Proteomes" id="UP000438429"/>
    </source>
</evidence>
<proteinExistence type="predicted"/>
<dbReference type="AlphaFoldDB" id="A0A6A4SIE8"/>
<dbReference type="Proteomes" id="UP000438429">
    <property type="component" value="Unassembled WGS sequence"/>
</dbReference>
<feature type="region of interest" description="Disordered" evidence="1">
    <location>
        <begin position="672"/>
        <end position="694"/>
    </location>
</feature>